<proteinExistence type="predicted"/>
<sequence length="17" mass="1899">MRGRGAGGRRRWRGGGR</sequence>
<accession>A0A0A9F3A0</accession>
<evidence type="ECO:0000313" key="1">
    <source>
        <dbReference type="EMBL" id="JAE05669.1"/>
    </source>
</evidence>
<dbReference type="EMBL" id="GBRH01192227">
    <property type="protein sequence ID" value="JAE05669.1"/>
    <property type="molecule type" value="Transcribed_RNA"/>
</dbReference>
<reference evidence="1" key="1">
    <citation type="submission" date="2014-09" db="EMBL/GenBank/DDBJ databases">
        <authorList>
            <person name="Magalhaes I.L.F."/>
            <person name="Oliveira U."/>
            <person name="Santos F.R."/>
            <person name="Vidigal T.H.D.A."/>
            <person name="Brescovit A.D."/>
            <person name="Santos A.J."/>
        </authorList>
    </citation>
    <scope>NUCLEOTIDE SEQUENCE</scope>
    <source>
        <tissue evidence="1">Shoot tissue taken approximately 20 cm above the soil surface</tissue>
    </source>
</reference>
<reference evidence="1" key="2">
    <citation type="journal article" date="2015" name="Data Brief">
        <title>Shoot transcriptome of the giant reed, Arundo donax.</title>
        <authorList>
            <person name="Barrero R.A."/>
            <person name="Guerrero F.D."/>
            <person name="Moolhuijzen P."/>
            <person name="Goolsby J.A."/>
            <person name="Tidwell J."/>
            <person name="Bellgard S.E."/>
            <person name="Bellgard M.I."/>
        </authorList>
    </citation>
    <scope>NUCLEOTIDE SEQUENCE</scope>
    <source>
        <tissue evidence="1">Shoot tissue taken approximately 20 cm above the soil surface</tissue>
    </source>
</reference>
<organism evidence="1">
    <name type="scientific">Arundo donax</name>
    <name type="common">Giant reed</name>
    <name type="synonym">Donax arundinaceus</name>
    <dbReference type="NCBI Taxonomy" id="35708"/>
    <lineage>
        <taxon>Eukaryota</taxon>
        <taxon>Viridiplantae</taxon>
        <taxon>Streptophyta</taxon>
        <taxon>Embryophyta</taxon>
        <taxon>Tracheophyta</taxon>
        <taxon>Spermatophyta</taxon>
        <taxon>Magnoliopsida</taxon>
        <taxon>Liliopsida</taxon>
        <taxon>Poales</taxon>
        <taxon>Poaceae</taxon>
        <taxon>PACMAD clade</taxon>
        <taxon>Arundinoideae</taxon>
        <taxon>Arundineae</taxon>
        <taxon>Arundo</taxon>
    </lineage>
</organism>
<protein>
    <submittedName>
        <fullName evidence="1">Uncharacterized protein</fullName>
    </submittedName>
</protein>
<dbReference type="AlphaFoldDB" id="A0A0A9F3A0"/>
<name>A0A0A9F3A0_ARUDO</name>